<dbReference type="EMBL" id="AXOL01000086">
    <property type="protein sequence ID" value="ERT45372.1"/>
    <property type="molecule type" value="Genomic_DNA"/>
</dbReference>
<organism evidence="2 3">
    <name type="scientific">Enterococcus faecium 10/96A</name>
    <dbReference type="NCBI Taxonomy" id="1391465"/>
    <lineage>
        <taxon>Bacteria</taxon>
        <taxon>Bacillati</taxon>
        <taxon>Bacillota</taxon>
        <taxon>Bacilli</taxon>
        <taxon>Lactobacillales</taxon>
        <taxon>Enterococcaceae</taxon>
        <taxon>Enterococcus</taxon>
    </lineage>
</organism>
<accession>A0AAV3L0Y5</accession>
<evidence type="ECO:0000259" key="1">
    <source>
        <dbReference type="Pfam" id="PF12010"/>
    </source>
</evidence>
<proteinExistence type="predicted"/>
<dbReference type="InterPro" id="IPR022627">
    <property type="entry name" value="DUF3502"/>
</dbReference>
<dbReference type="Gene3D" id="3.40.190.10">
    <property type="entry name" value="Periplasmic binding protein-like II"/>
    <property type="match status" value="2"/>
</dbReference>
<protein>
    <recommendedName>
        <fullName evidence="1">DUF3502 domain-containing protein</fullName>
    </recommendedName>
</protein>
<feature type="domain" description="DUF3502" evidence="1">
    <location>
        <begin position="169"/>
        <end position="236"/>
    </location>
</feature>
<evidence type="ECO:0000313" key="2">
    <source>
        <dbReference type="EMBL" id="ERT45372.1"/>
    </source>
</evidence>
<name>A0AAV3L0Y5_ENTFC</name>
<dbReference type="Pfam" id="PF12010">
    <property type="entry name" value="DUF3502"/>
    <property type="match status" value="1"/>
</dbReference>
<dbReference type="SUPFAM" id="SSF53850">
    <property type="entry name" value="Periplasmic binding protein-like II"/>
    <property type="match status" value="1"/>
</dbReference>
<sequence length="238" mass="26505">MHSWYKQGLIPSDAATSNKDYPLEGNTWLMRGETQGPYDYGDTILTNAAKQELVSKAITVPLKSTAQAQMANFVVSNTSKNKEKSVELLGLLNSDPELLNGLVWGIEGEAWEKVDGSDHKIKLLDGYQPNTHMSAWNTGNNKILYTQESITDDMIAKRDQSIADAETSPILGFSFNTDSVKTELSNISNVMNQYLDGLNTGTVDPDETLPKLKDALDKAGYDKVLKEMQKQYDEFRQE</sequence>
<evidence type="ECO:0000313" key="3">
    <source>
        <dbReference type="Proteomes" id="UP000017126"/>
    </source>
</evidence>
<dbReference type="Proteomes" id="UP000017126">
    <property type="component" value="Unassembled WGS sequence"/>
</dbReference>
<comment type="caution">
    <text evidence="2">The sequence shown here is derived from an EMBL/GenBank/DDBJ whole genome shotgun (WGS) entry which is preliminary data.</text>
</comment>
<reference evidence="2 3" key="1">
    <citation type="submission" date="2013-09" db="EMBL/GenBank/DDBJ databases">
        <title>The Genome Sequence of Enterococcus faecium 10/96A.</title>
        <authorList>
            <consortium name="The Broad Institute Genome Sequencing Platform"/>
            <consortium name="The Broad Institute Genome Sequencing Center for Infectious Disease"/>
            <person name="Earl A.M."/>
            <person name="Gilmore M.S."/>
            <person name="Lebreton F."/>
            <person name="Courvalin P."/>
            <person name="Walker B."/>
            <person name="Young S.K."/>
            <person name="Zeng Q."/>
            <person name="Gargeya S."/>
            <person name="Fitzgerald M."/>
            <person name="Haas B."/>
            <person name="Abouelleil A."/>
            <person name="Alvarado L."/>
            <person name="Arachchi H.M."/>
            <person name="Berlin A.M."/>
            <person name="Chapman S.B."/>
            <person name="Dewar J."/>
            <person name="Goldberg J."/>
            <person name="Griggs A."/>
            <person name="Gujja S."/>
            <person name="Hansen M."/>
            <person name="Howarth C."/>
            <person name="Imamovic A."/>
            <person name="Larimer J."/>
            <person name="McCowan C."/>
            <person name="Murphy C."/>
            <person name="Neiman D."/>
            <person name="Pearson M."/>
            <person name="Priest M."/>
            <person name="Roberts A."/>
            <person name="Saif S."/>
            <person name="Shea T."/>
            <person name="Sisk P."/>
            <person name="Sykes S."/>
            <person name="Wortman J."/>
            <person name="Nusbaum C."/>
            <person name="Birren B."/>
        </authorList>
    </citation>
    <scope>NUCLEOTIDE SEQUENCE [LARGE SCALE GENOMIC DNA]</scope>
    <source>
        <strain evidence="2 3">10/96A</strain>
    </source>
</reference>
<dbReference type="AlphaFoldDB" id="A0AAV3L0Y5"/>
<gene>
    <name evidence="2" type="ORF">O991_03039</name>
</gene>